<dbReference type="STRING" id="1742973.COMA2_170007"/>
<dbReference type="PROSITE" id="PS51257">
    <property type="entry name" value="PROKAR_LIPOPROTEIN"/>
    <property type="match status" value="1"/>
</dbReference>
<organism evidence="3 4">
    <name type="scientific">Candidatus Nitrospira nitrificans</name>
    <dbReference type="NCBI Taxonomy" id="1742973"/>
    <lineage>
        <taxon>Bacteria</taxon>
        <taxon>Pseudomonadati</taxon>
        <taxon>Nitrospirota</taxon>
        <taxon>Nitrospiria</taxon>
        <taxon>Nitrospirales</taxon>
        <taxon>Nitrospiraceae</taxon>
        <taxon>Nitrospira</taxon>
    </lineage>
</organism>
<dbReference type="RefSeq" id="WP_090895749.1">
    <property type="nucleotide sequence ID" value="NZ_CZPZ01000009.1"/>
</dbReference>
<feature type="chain" id="PRO_5006623797" description="PEGA domain-containing protein" evidence="1">
    <location>
        <begin position="24"/>
        <end position="169"/>
    </location>
</feature>
<accession>A0A0S4L9Q4</accession>
<dbReference type="Proteomes" id="UP000198736">
    <property type="component" value="Unassembled WGS sequence"/>
</dbReference>
<keyword evidence="4" id="KW-1185">Reference proteome</keyword>
<gene>
    <name evidence="3" type="ORF">COMA2_170007</name>
</gene>
<evidence type="ECO:0000259" key="2">
    <source>
        <dbReference type="Pfam" id="PF08308"/>
    </source>
</evidence>
<dbReference type="InterPro" id="IPR013229">
    <property type="entry name" value="PEGA"/>
</dbReference>
<dbReference type="Pfam" id="PF08308">
    <property type="entry name" value="PEGA"/>
    <property type="match status" value="1"/>
</dbReference>
<reference evidence="4" key="1">
    <citation type="submission" date="2015-10" db="EMBL/GenBank/DDBJ databases">
        <authorList>
            <person name="Luecker S."/>
            <person name="Luecker S."/>
        </authorList>
    </citation>
    <scope>NUCLEOTIDE SEQUENCE [LARGE SCALE GENOMIC DNA]</scope>
</reference>
<evidence type="ECO:0000313" key="4">
    <source>
        <dbReference type="Proteomes" id="UP000198736"/>
    </source>
</evidence>
<feature type="signal peptide" evidence="1">
    <location>
        <begin position="1"/>
        <end position="23"/>
    </location>
</feature>
<dbReference type="EMBL" id="CZPZ01000009">
    <property type="protein sequence ID" value="CUS34439.1"/>
    <property type="molecule type" value="Genomic_DNA"/>
</dbReference>
<feature type="domain" description="PEGA" evidence="2">
    <location>
        <begin position="32"/>
        <end position="87"/>
    </location>
</feature>
<evidence type="ECO:0000256" key="1">
    <source>
        <dbReference type="SAM" id="SignalP"/>
    </source>
</evidence>
<protein>
    <recommendedName>
        <fullName evidence="2">PEGA domain-containing protein</fullName>
    </recommendedName>
</protein>
<name>A0A0S4L9Q4_9BACT</name>
<proteinExistence type="predicted"/>
<keyword evidence="1" id="KW-0732">Signal</keyword>
<dbReference type="OrthoDB" id="194242at2"/>
<evidence type="ECO:0000313" key="3">
    <source>
        <dbReference type="EMBL" id="CUS34439.1"/>
    </source>
</evidence>
<sequence>MNGPRCVLAIGIVVAGWMATGCATVANGPNQDLTVTSQPEALCVKINGDSYGATPVVASLPRGKTYVVEVAKDRYHPYQLTVVPTASGMIWGNLLFGGLIGMAVDSTSGAGYNHSPDRVHAYFAVPIQEDSLRPVCPESILVLEARRKAAEKIVYMKSGLTPYDQPMGH</sequence>
<dbReference type="AlphaFoldDB" id="A0A0S4L9Q4"/>